<gene>
    <name evidence="1" type="ORF">MNBD_GAMMA07-1454</name>
</gene>
<name>A0A3B0WLG1_9ZZZZ</name>
<reference evidence="1" key="1">
    <citation type="submission" date="2018-06" db="EMBL/GenBank/DDBJ databases">
        <authorList>
            <person name="Zhirakovskaya E."/>
        </authorList>
    </citation>
    <scope>NUCLEOTIDE SEQUENCE</scope>
</reference>
<dbReference type="InterPro" id="IPR023799">
    <property type="entry name" value="RbfA_dom_sf"/>
</dbReference>
<dbReference type="InterPro" id="IPR015946">
    <property type="entry name" value="KH_dom-like_a/b"/>
</dbReference>
<dbReference type="GO" id="GO:0043024">
    <property type="term" value="F:ribosomal small subunit binding"/>
    <property type="evidence" value="ECO:0007669"/>
    <property type="project" value="TreeGrafter"/>
</dbReference>
<protein>
    <submittedName>
        <fullName evidence="1">Ribosome-binding factor A</fullName>
    </submittedName>
</protein>
<dbReference type="EMBL" id="UOFF01000184">
    <property type="protein sequence ID" value="VAW56131.1"/>
    <property type="molecule type" value="Genomic_DNA"/>
</dbReference>
<dbReference type="AlphaFoldDB" id="A0A3B0WLG1"/>
<dbReference type="Gene3D" id="3.30.300.20">
    <property type="match status" value="1"/>
</dbReference>
<dbReference type="NCBIfam" id="TIGR00082">
    <property type="entry name" value="rbfA"/>
    <property type="match status" value="1"/>
</dbReference>
<dbReference type="SUPFAM" id="SSF89919">
    <property type="entry name" value="Ribosome-binding factor A, RbfA"/>
    <property type="match status" value="1"/>
</dbReference>
<dbReference type="PANTHER" id="PTHR33515:SF1">
    <property type="entry name" value="RIBOSOME-BINDING FACTOR A, CHLOROPLASTIC-RELATED"/>
    <property type="match status" value="1"/>
</dbReference>
<dbReference type="InterPro" id="IPR000238">
    <property type="entry name" value="RbfA"/>
</dbReference>
<dbReference type="HAMAP" id="MF_00003">
    <property type="entry name" value="RbfA"/>
    <property type="match status" value="1"/>
</dbReference>
<sequence length="122" mass="14041">MPKEYSRSQRMAEQVRRELSELVRDEIKDPRVNWVSFTAVKVSRDLSNAVVYFTVLNDDEREQAGEGLNKATGFIRRELGKRIRSRIVPALKFVYDESIERGTSMETLIAKARSTDADTSQE</sequence>
<dbReference type="PANTHER" id="PTHR33515">
    <property type="entry name" value="RIBOSOME-BINDING FACTOR A, CHLOROPLASTIC-RELATED"/>
    <property type="match status" value="1"/>
</dbReference>
<accession>A0A3B0WLG1</accession>
<dbReference type="GO" id="GO:0005829">
    <property type="term" value="C:cytosol"/>
    <property type="evidence" value="ECO:0007669"/>
    <property type="project" value="TreeGrafter"/>
</dbReference>
<organism evidence="1">
    <name type="scientific">hydrothermal vent metagenome</name>
    <dbReference type="NCBI Taxonomy" id="652676"/>
    <lineage>
        <taxon>unclassified sequences</taxon>
        <taxon>metagenomes</taxon>
        <taxon>ecological metagenomes</taxon>
    </lineage>
</organism>
<proteinExistence type="inferred from homology"/>
<evidence type="ECO:0000313" key="1">
    <source>
        <dbReference type="EMBL" id="VAW56131.1"/>
    </source>
</evidence>
<dbReference type="GO" id="GO:0006364">
    <property type="term" value="P:rRNA processing"/>
    <property type="evidence" value="ECO:0007669"/>
    <property type="project" value="InterPro"/>
</dbReference>
<dbReference type="Pfam" id="PF02033">
    <property type="entry name" value="RBFA"/>
    <property type="match status" value="1"/>
</dbReference>